<protein>
    <recommendedName>
        <fullName evidence="4">Secreted protein</fullName>
    </recommendedName>
</protein>
<name>A0A9N7YG53_PLEPL</name>
<proteinExistence type="predicted"/>
<feature type="chain" id="PRO_5040376523" description="Secreted protein" evidence="1">
    <location>
        <begin position="26"/>
        <end position="122"/>
    </location>
</feature>
<sequence>MTLNNCRQRRVLLGVLVSWSWFCSGSWCHGAGSVHVLSPDEIQTNDKQNKQLRNVQSVNCFSSGGATDKCSRATSCFLWLSEELLQFSTWPVGVSIALLNSEEPDPCVMKMKMMKMKVWVDT</sequence>
<dbReference type="Proteomes" id="UP001153269">
    <property type="component" value="Unassembled WGS sequence"/>
</dbReference>
<dbReference type="EMBL" id="CADEAL010000797">
    <property type="protein sequence ID" value="CAB1425357.1"/>
    <property type="molecule type" value="Genomic_DNA"/>
</dbReference>
<comment type="caution">
    <text evidence="2">The sequence shown here is derived from an EMBL/GenBank/DDBJ whole genome shotgun (WGS) entry which is preliminary data.</text>
</comment>
<reference evidence="2" key="1">
    <citation type="submission" date="2020-03" db="EMBL/GenBank/DDBJ databases">
        <authorList>
            <person name="Weist P."/>
        </authorList>
    </citation>
    <scope>NUCLEOTIDE SEQUENCE</scope>
</reference>
<evidence type="ECO:0000313" key="3">
    <source>
        <dbReference type="Proteomes" id="UP001153269"/>
    </source>
</evidence>
<evidence type="ECO:0008006" key="4">
    <source>
        <dbReference type="Google" id="ProtNLM"/>
    </source>
</evidence>
<evidence type="ECO:0000313" key="2">
    <source>
        <dbReference type="EMBL" id="CAB1425357.1"/>
    </source>
</evidence>
<organism evidence="2 3">
    <name type="scientific">Pleuronectes platessa</name>
    <name type="common">European plaice</name>
    <dbReference type="NCBI Taxonomy" id="8262"/>
    <lineage>
        <taxon>Eukaryota</taxon>
        <taxon>Metazoa</taxon>
        <taxon>Chordata</taxon>
        <taxon>Craniata</taxon>
        <taxon>Vertebrata</taxon>
        <taxon>Euteleostomi</taxon>
        <taxon>Actinopterygii</taxon>
        <taxon>Neopterygii</taxon>
        <taxon>Teleostei</taxon>
        <taxon>Neoteleostei</taxon>
        <taxon>Acanthomorphata</taxon>
        <taxon>Carangaria</taxon>
        <taxon>Pleuronectiformes</taxon>
        <taxon>Pleuronectoidei</taxon>
        <taxon>Pleuronectidae</taxon>
        <taxon>Pleuronectes</taxon>
    </lineage>
</organism>
<dbReference type="AlphaFoldDB" id="A0A9N7YG53"/>
<feature type="signal peptide" evidence="1">
    <location>
        <begin position="1"/>
        <end position="25"/>
    </location>
</feature>
<keyword evidence="3" id="KW-1185">Reference proteome</keyword>
<accession>A0A9N7YG53</accession>
<evidence type="ECO:0000256" key="1">
    <source>
        <dbReference type="SAM" id="SignalP"/>
    </source>
</evidence>
<gene>
    <name evidence="2" type="ORF">PLEPLA_LOCUS13287</name>
</gene>
<keyword evidence="1" id="KW-0732">Signal</keyword>